<protein>
    <recommendedName>
        <fullName evidence="3">RNase H type-1 domain-containing protein</fullName>
    </recommendedName>
</protein>
<proteinExistence type="predicted"/>
<organism evidence="1 2">
    <name type="scientific">Araneus ventricosus</name>
    <name type="common">Orbweaver spider</name>
    <name type="synonym">Epeira ventricosa</name>
    <dbReference type="NCBI Taxonomy" id="182803"/>
    <lineage>
        <taxon>Eukaryota</taxon>
        <taxon>Metazoa</taxon>
        <taxon>Ecdysozoa</taxon>
        <taxon>Arthropoda</taxon>
        <taxon>Chelicerata</taxon>
        <taxon>Arachnida</taxon>
        <taxon>Araneae</taxon>
        <taxon>Araneomorphae</taxon>
        <taxon>Entelegynae</taxon>
        <taxon>Araneoidea</taxon>
        <taxon>Araneidae</taxon>
        <taxon>Araneus</taxon>
    </lineage>
</organism>
<gene>
    <name evidence="1" type="ORF">AVEN_217608_1</name>
</gene>
<name>A0A4Y2FF41_ARAVE</name>
<evidence type="ECO:0008006" key="3">
    <source>
        <dbReference type="Google" id="ProtNLM"/>
    </source>
</evidence>
<evidence type="ECO:0000313" key="2">
    <source>
        <dbReference type="Proteomes" id="UP000499080"/>
    </source>
</evidence>
<comment type="caution">
    <text evidence="1">The sequence shown here is derived from an EMBL/GenBank/DDBJ whole genome shotgun (WGS) entry which is preliminary data.</text>
</comment>
<dbReference type="Proteomes" id="UP000499080">
    <property type="component" value="Unassembled WGS sequence"/>
</dbReference>
<sequence length="179" mass="20415">MIAIDMALDFVLEHQLFGEIWILSDSRSVVQYLDNWRDVTGGEWISVTNSRPCAILVFFIYNGYHHMPGTSIHFKGYRKDQTALARLASGHLKTLRFSHGDKKFNICTKCNMIEATSQHLLDCVALVYDDLLKRPDFNAGGDEGGRPHGSDLIQNIRIRKKKNDLSNKNNILPHMLLMI</sequence>
<reference evidence="1 2" key="1">
    <citation type="journal article" date="2019" name="Sci. Rep.">
        <title>Orb-weaving spider Araneus ventricosus genome elucidates the spidroin gene catalogue.</title>
        <authorList>
            <person name="Kono N."/>
            <person name="Nakamura H."/>
            <person name="Ohtoshi R."/>
            <person name="Moran D.A.P."/>
            <person name="Shinohara A."/>
            <person name="Yoshida Y."/>
            <person name="Fujiwara M."/>
            <person name="Mori M."/>
            <person name="Tomita M."/>
            <person name="Arakawa K."/>
        </authorList>
    </citation>
    <scope>NUCLEOTIDE SEQUENCE [LARGE SCALE GENOMIC DNA]</scope>
</reference>
<keyword evidence="2" id="KW-1185">Reference proteome</keyword>
<dbReference type="AlphaFoldDB" id="A0A4Y2FF41"/>
<evidence type="ECO:0000313" key="1">
    <source>
        <dbReference type="EMBL" id="GBM40012.1"/>
    </source>
</evidence>
<accession>A0A4Y2FF41</accession>
<dbReference type="EMBL" id="BGPR01000913">
    <property type="protein sequence ID" value="GBM40012.1"/>
    <property type="molecule type" value="Genomic_DNA"/>
</dbReference>